<comment type="caution">
    <text evidence="1">The sequence shown here is derived from an EMBL/GenBank/DDBJ whole genome shotgun (WGS) entry which is preliminary data.</text>
</comment>
<evidence type="ECO:0000313" key="2">
    <source>
        <dbReference type="Proteomes" id="UP000821865"/>
    </source>
</evidence>
<protein>
    <submittedName>
        <fullName evidence="1">Uncharacterized protein</fullName>
    </submittedName>
</protein>
<reference evidence="1" key="1">
    <citation type="submission" date="2020-05" db="EMBL/GenBank/DDBJ databases">
        <title>Large-scale comparative analyses of tick genomes elucidate their genetic diversity and vector capacities.</title>
        <authorList>
            <person name="Jia N."/>
            <person name="Wang J."/>
            <person name="Shi W."/>
            <person name="Du L."/>
            <person name="Sun Y."/>
            <person name="Zhan W."/>
            <person name="Jiang J."/>
            <person name="Wang Q."/>
            <person name="Zhang B."/>
            <person name="Ji P."/>
            <person name="Sakyi L.B."/>
            <person name="Cui X."/>
            <person name="Yuan T."/>
            <person name="Jiang B."/>
            <person name="Yang W."/>
            <person name="Lam T.T.-Y."/>
            <person name="Chang Q."/>
            <person name="Ding S."/>
            <person name="Wang X."/>
            <person name="Zhu J."/>
            <person name="Ruan X."/>
            <person name="Zhao L."/>
            <person name="Wei J."/>
            <person name="Que T."/>
            <person name="Du C."/>
            <person name="Cheng J."/>
            <person name="Dai P."/>
            <person name="Han X."/>
            <person name="Huang E."/>
            <person name="Gao Y."/>
            <person name="Liu J."/>
            <person name="Shao H."/>
            <person name="Ye R."/>
            <person name="Li L."/>
            <person name="Wei W."/>
            <person name="Wang X."/>
            <person name="Wang C."/>
            <person name="Yang T."/>
            <person name="Huo Q."/>
            <person name="Li W."/>
            <person name="Guo W."/>
            <person name="Chen H."/>
            <person name="Zhou L."/>
            <person name="Ni X."/>
            <person name="Tian J."/>
            <person name="Zhou Y."/>
            <person name="Sheng Y."/>
            <person name="Liu T."/>
            <person name="Pan Y."/>
            <person name="Xia L."/>
            <person name="Li J."/>
            <person name="Zhao F."/>
            <person name="Cao W."/>
        </authorList>
    </citation>
    <scope>NUCLEOTIDE SEQUENCE</scope>
    <source>
        <strain evidence="1">Dsil-2018</strain>
    </source>
</reference>
<dbReference type="Proteomes" id="UP000821865">
    <property type="component" value="Chromosome 2"/>
</dbReference>
<sequence>MRKSRQSLYVETEYEVNAYETAPHTACKGVIRRVDLRDNPATITKSIVHDFHPLALAAKRIKSTGSIIVLFDGLRVPNYVRYGSTFVRYYLYRKQFDVTVKAPLAVESRKRFRSREVQVRFEGGGQMPGNKMTSGTAWAGKVKCIVTAAESDAGLPVGDSDVTIEPLIKKVTYLRKANEELTKQAAELGKNSQTSSTKV</sequence>
<proteinExistence type="predicted"/>
<accession>A0ACB8DBU9</accession>
<gene>
    <name evidence="1" type="ORF">HPB49_007678</name>
</gene>
<organism evidence="1 2">
    <name type="scientific">Dermacentor silvarum</name>
    <name type="common">Tick</name>
    <dbReference type="NCBI Taxonomy" id="543639"/>
    <lineage>
        <taxon>Eukaryota</taxon>
        <taxon>Metazoa</taxon>
        <taxon>Ecdysozoa</taxon>
        <taxon>Arthropoda</taxon>
        <taxon>Chelicerata</taxon>
        <taxon>Arachnida</taxon>
        <taxon>Acari</taxon>
        <taxon>Parasitiformes</taxon>
        <taxon>Ixodida</taxon>
        <taxon>Ixodoidea</taxon>
        <taxon>Ixodidae</taxon>
        <taxon>Rhipicephalinae</taxon>
        <taxon>Dermacentor</taxon>
    </lineage>
</organism>
<evidence type="ECO:0000313" key="1">
    <source>
        <dbReference type="EMBL" id="KAH7965437.1"/>
    </source>
</evidence>
<dbReference type="EMBL" id="CM023471">
    <property type="protein sequence ID" value="KAH7965437.1"/>
    <property type="molecule type" value="Genomic_DNA"/>
</dbReference>
<name>A0ACB8DBU9_DERSI</name>
<keyword evidence="2" id="KW-1185">Reference proteome</keyword>